<protein>
    <submittedName>
        <fullName evidence="2">Uncharacterized protein</fullName>
    </submittedName>
</protein>
<evidence type="ECO:0000256" key="1">
    <source>
        <dbReference type="SAM" id="MobiDB-lite"/>
    </source>
</evidence>
<feature type="region of interest" description="Disordered" evidence="1">
    <location>
        <begin position="121"/>
        <end position="140"/>
    </location>
</feature>
<evidence type="ECO:0000313" key="3">
    <source>
        <dbReference type="Proteomes" id="UP000631114"/>
    </source>
</evidence>
<comment type="caution">
    <text evidence="2">The sequence shown here is derived from an EMBL/GenBank/DDBJ whole genome shotgun (WGS) entry which is preliminary data.</text>
</comment>
<dbReference type="Proteomes" id="UP000631114">
    <property type="component" value="Unassembled WGS sequence"/>
</dbReference>
<accession>A0A835LXQ5</accession>
<organism evidence="2 3">
    <name type="scientific">Coptis chinensis</name>
    <dbReference type="NCBI Taxonomy" id="261450"/>
    <lineage>
        <taxon>Eukaryota</taxon>
        <taxon>Viridiplantae</taxon>
        <taxon>Streptophyta</taxon>
        <taxon>Embryophyta</taxon>
        <taxon>Tracheophyta</taxon>
        <taxon>Spermatophyta</taxon>
        <taxon>Magnoliopsida</taxon>
        <taxon>Ranunculales</taxon>
        <taxon>Ranunculaceae</taxon>
        <taxon>Coptidoideae</taxon>
        <taxon>Coptis</taxon>
    </lineage>
</organism>
<reference evidence="2 3" key="1">
    <citation type="submission" date="2020-10" db="EMBL/GenBank/DDBJ databases">
        <title>The Coptis chinensis genome and diversification of protoberbering-type alkaloids.</title>
        <authorList>
            <person name="Wang B."/>
            <person name="Shu S."/>
            <person name="Song C."/>
            <person name="Liu Y."/>
        </authorList>
    </citation>
    <scope>NUCLEOTIDE SEQUENCE [LARGE SCALE GENOMIC DNA]</scope>
    <source>
        <strain evidence="2">HL-2020</strain>
        <tissue evidence="2">Leaf</tissue>
    </source>
</reference>
<keyword evidence="3" id="KW-1185">Reference proteome</keyword>
<gene>
    <name evidence="2" type="ORF">IFM89_032094</name>
</gene>
<proteinExistence type="predicted"/>
<name>A0A835LXQ5_9MAGN</name>
<sequence>VITSGKKLKRTNTCNTAPAITRNSLNEVCKNRKEVERLQNHNMEGPHKALSWRETEKVQGKEKKTMMICRWNLPEPHRQDAQPADEANQLSLPLLTNSKETSVEALYVMMVMTPARAPIVSGREPTASEDERKLGVEHSKELSGKANQLVTAVLLCRQVKGNGLA</sequence>
<feature type="non-terminal residue" evidence="2">
    <location>
        <position position="1"/>
    </location>
</feature>
<dbReference type="AlphaFoldDB" id="A0A835LXQ5"/>
<feature type="compositionally biased region" description="Basic and acidic residues" evidence="1">
    <location>
        <begin position="129"/>
        <end position="140"/>
    </location>
</feature>
<evidence type="ECO:0000313" key="2">
    <source>
        <dbReference type="EMBL" id="KAF9611425.1"/>
    </source>
</evidence>
<dbReference type="EMBL" id="JADFTS010000004">
    <property type="protein sequence ID" value="KAF9611425.1"/>
    <property type="molecule type" value="Genomic_DNA"/>
</dbReference>